<evidence type="ECO:0000256" key="2">
    <source>
        <dbReference type="ARBA" id="ARBA00022692"/>
    </source>
</evidence>
<dbReference type="OMA" id="VAITEDW"/>
<dbReference type="EMBL" id="AACS02000009">
    <property type="protein sequence ID" value="EAU89279.2"/>
    <property type="molecule type" value="Genomic_DNA"/>
</dbReference>
<protein>
    <recommendedName>
        <fullName evidence="7">Major facilitator superfamily (MFS) profile domain-containing protein</fullName>
    </recommendedName>
</protein>
<feature type="transmembrane region" description="Helical" evidence="6">
    <location>
        <begin position="459"/>
        <end position="482"/>
    </location>
</feature>
<organism evidence="8 9">
    <name type="scientific">Coprinopsis cinerea (strain Okayama-7 / 130 / ATCC MYA-4618 / FGSC 9003)</name>
    <name type="common">Inky cap fungus</name>
    <name type="synonym">Hormographiella aspergillata</name>
    <dbReference type="NCBI Taxonomy" id="240176"/>
    <lineage>
        <taxon>Eukaryota</taxon>
        <taxon>Fungi</taxon>
        <taxon>Dikarya</taxon>
        <taxon>Basidiomycota</taxon>
        <taxon>Agaricomycotina</taxon>
        <taxon>Agaricomycetes</taxon>
        <taxon>Agaricomycetidae</taxon>
        <taxon>Agaricales</taxon>
        <taxon>Agaricineae</taxon>
        <taxon>Psathyrellaceae</taxon>
        <taxon>Coprinopsis</taxon>
    </lineage>
</organism>
<dbReference type="eggNOG" id="KOG0255">
    <property type="taxonomic scope" value="Eukaryota"/>
</dbReference>
<dbReference type="AlphaFoldDB" id="A8NCI6"/>
<feature type="transmembrane region" description="Helical" evidence="6">
    <location>
        <begin position="401"/>
        <end position="420"/>
    </location>
</feature>
<dbReference type="VEuPathDB" id="FungiDB:CC1G_03544"/>
<evidence type="ECO:0000256" key="3">
    <source>
        <dbReference type="ARBA" id="ARBA00022989"/>
    </source>
</evidence>
<feature type="transmembrane region" description="Helical" evidence="6">
    <location>
        <begin position="214"/>
        <end position="238"/>
    </location>
</feature>
<dbReference type="RefSeq" id="XP_001832530.2">
    <property type="nucleotide sequence ID" value="XM_001832478.2"/>
</dbReference>
<dbReference type="FunFam" id="1.20.1250.20:FF:000011">
    <property type="entry name" value="MFS multidrug transporter, putative"/>
    <property type="match status" value="1"/>
</dbReference>
<gene>
    <name evidence="8" type="ORF">CC1G_03544</name>
</gene>
<dbReference type="InterPro" id="IPR020846">
    <property type="entry name" value="MFS_dom"/>
</dbReference>
<dbReference type="GO" id="GO:0022857">
    <property type="term" value="F:transmembrane transporter activity"/>
    <property type="evidence" value="ECO:0007669"/>
    <property type="project" value="InterPro"/>
</dbReference>
<dbReference type="Proteomes" id="UP000001861">
    <property type="component" value="Unassembled WGS sequence"/>
</dbReference>
<dbReference type="SUPFAM" id="SSF103473">
    <property type="entry name" value="MFS general substrate transporter"/>
    <property type="match status" value="1"/>
</dbReference>
<dbReference type="Pfam" id="PF07690">
    <property type="entry name" value="MFS_1"/>
    <property type="match status" value="1"/>
</dbReference>
<dbReference type="KEGG" id="cci:CC1G_03544"/>
<accession>A8NCI6</accession>
<feature type="domain" description="Major facilitator superfamily (MFS) profile" evidence="7">
    <location>
        <begin position="89"/>
        <end position="518"/>
    </location>
</feature>
<name>A8NCI6_COPC7</name>
<keyword evidence="4 6" id="KW-0472">Membrane</keyword>
<reference evidence="8 9" key="1">
    <citation type="journal article" date="2010" name="Proc. Natl. Acad. Sci. U.S.A.">
        <title>Insights into evolution of multicellular fungi from the assembled chromosomes of the mushroom Coprinopsis cinerea (Coprinus cinereus).</title>
        <authorList>
            <person name="Stajich J.E."/>
            <person name="Wilke S.K."/>
            <person name="Ahren D."/>
            <person name="Au C.H."/>
            <person name="Birren B.W."/>
            <person name="Borodovsky M."/>
            <person name="Burns C."/>
            <person name="Canback B."/>
            <person name="Casselton L.A."/>
            <person name="Cheng C.K."/>
            <person name="Deng J."/>
            <person name="Dietrich F.S."/>
            <person name="Fargo D.C."/>
            <person name="Farman M.L."/>
            <person name="Gathman A.C."/>
            <person name="Goldberg J."/>
            <person name="Guigo R."/>
            <person name="Hoegger P.J."/>
            <person name="Hooker J.B."/>
            <person name="Huggins A."/>
            <person name="James T.Y."/>
            <person name="Kamada T."/>
            <person name="Kilaru S."/>
            <person name="Kodira C."/>
            <person name="Kues U."/>
            <person name="Kupfer D."/>
            <person name="Kwan H.S."/>
            <person name="Lomsadze A."/>
            <person name="Li W."/>
            <person name="Lilly W.W."/>
            <person name="Ma L.J."/>
            <person name="Mackey A.J."/>
            <person name="Manning G."/>
            <person name="Martin F."/>
            <person name="Muraguchi H."/>
            <person name="Natvig D.O."/>
            <person name="Palmerini H."/>
            <person name="Ramesh M.A."/>
            <person name="Rehmeyer C.J."/>
            <person name="Roe B.A."/>
            <person name="Shenoy N."/>
            <person name="Stanke M."/>
            <person name="Ter-Hovhannisyan V."/>
            <person name="Tunlid A."/>
            <person name="Velagapudi R."/>
            <person name="Vision T.J."/>
            <person name="Zeng Q."/>
            <person name="Zolan M.E."/>
            <person name="Pukkila P.J."/>
        </authorList>
    </citation>
    <scope>NUCLEOTIDE SEQUENCE [LARGE SCALE GENOMIC DNA]</scope>
    <source>
        <strain evidence="9">Okayama-7 / 130 / ATCC MYA-4618 / FGSC 9003</strain>
    </source>
</reference>
<keyword evidence="3 6" id="KW-1133">Transmembrane helix</keyword>
<evidence type="ECO:0000256" key="5">
    <source>
        <dbReference type="SAM" id="MobiDB-lite"/>
    </source>
</evidence>
<feature type="region of interest" description="Disordered" evidence="5">
    <location>
        <begin position="1"/>
        <end position="51"/>
    </location>
</feature>
<dbReference type="CDD" id="cd17323">
    <property type="entry name" value="MFS_Tpo1_MDR_like"/>
    <property type="match status" value="1"/>
</dbReference>
<dbReference type="PANTHER" id="PTHR23502:SF60">
    <property type="entry name" value="MAJOR FACILITATOR SUPERFAMILY (MFS) PROFILE DOMAIN-CONTAINING PROTEIN-RELATED"/>
    <property type="match status" value="1"/>
</dbReference>
<feature type="transmembrane region" description="Helical" evidence="6">
    <location>
        <begin position="181"/>
        <end position="202"/>
    </location>
</feature>
<keyword evidence="9" id="KW-1185">Reference proteome</keyword>
<evidence type="ECO:0000256" key="1">
    <source>
        <dbReference type="ARBA" id="ARBA00004141"/>
    </source>
</evidence>
<dbReference type="InterPro" id="IPR036259">
    <property type="entry name" value="MFS_trans_sf"/>
</dbReference>
<dbReference type="PROSITE" id="PS50850">
    <property type="entry name" value="MFS"/>
    <property type="match status" value="1"/>
</dbReference>
<feature type="transmembrane region" description="Helical" evidence="6">
    <location>
        <begin position="313"/>
        <end position="339"/>
    </location>
</feature>
<feature type="transmembrane region" description="Helical" evidence="6">
    <location>
        <begin position="426"/>
        <end position="447"/>
    </location>
</feature>
<dbReference type="InterPro" id="IPR011701">
    <property type="entry name" value="MFS"/>
</dbReference>
<evidence type="ECO:0000256" key="6">
    <source>
        <dbReference type="SAM" id="Phobius"/>
    </source>
</evidence>
<comment type="subcellular location">
    <subcellularLocation>
        <location evidence="1">Membrane</location>
        <topology evidence="1">Multi-pass membrane protein</topology>
    </subcellularLocation>
</comment>
<evidence type="ECO:0000313" key="9">
    <source>
        <dbReference type="Proteomes" id="UP000001861"/>
    </source>
</evidence>
<dbReference type="Gene3D" id="1.20.1250.20">
    <property type="entry name" value="MFS general substrate transporter like domains"/>
    <property type="match status" value="1"/>
</dbReference>
<evidence type="ECO:0000313" key="8">
    <source>
        <dbReference type="EMBL" id="EAU89279.2"/>
    </source>
</evidence>
<dbReference type="OrthoDB" id="6770063at2759"/>
<sequence length="528" mass="57069">MSSERQSTPEIATPRDDGSDRLVQLPRTSGVDSSSQTIAQDASSPRCSEKDPEVLAEVVPKDCGDDICDDWDNDPDNARNWSRKKKWTAVSIVAFYCFVTPLSSSMMAPGLPQIAEQYGITNSTMLGLTLSIFLLSFSLGPLIMAPLSEIYGRTWILHISNLLTLGFNLGCAFAPNTATLLVLRLIAGFWSSAPVAIGGGTIGDLFDESDRASAMALFSVGPLFGPAIGPAAAGFIVQDVGIKWVFIIIAATSAVAAAVGIPLLRETYAPVIRMRKARNSPDPQAATENLLKQIGTLEGSKARIIWVNLSRPMALLFGNFICFILSLYMALNYGIYYLMFATFAQLFRDVYGFEPGVGGLSYLGLGLGFFAATFIGAWLSDGMYRRFANKNGGKGTPEMRMPALFVAGLITPVGLLWYGWSAHAKLHWMMPITGTFIYGFGLMTAYLPIQLYLVDAFTYAASATGAASVFRSLLGFVFPLFGQRMTDTLGLGPANTLLAGIAIVVGIPFPIWIYYKGAAIREKSNVNR</sequence>
<evidence type="ECO:0000256" key="4">
    <source>
        <dbReference type="ARBA" id="ARBA00023136"/>
    </source>
</evidence>
<feature type="transmembrane region" description="Helical" evidence="6">
    <location>
        <begin position="124"/>
        <end position="143"/>
    </location>
</feature>
<dbReference type="GeneID" id="6009017"/>
<feature type="transmembrane region" description="Helical" evidence="6">
    <location>
        <begin position="359"/>
        <end position="380"/>
    </location>
</feature>
<dbReference type="PANTHER" id="PTHR23502">
    <property type="entry name" value="MAJOR FACILITATOR SUPERFAMILY"/>
    <property type="match status" value="1"/>
</dbReference>
<dbReference type="InParanoid" id="A8NCI6"/>
<comment type="caution">
    <text evidence="8">The sequence shown here is derived from an EMBL/GenBank/DDBJ whole genome shotgun (WGS) entry which is preliminary data.</text>
</comment>
<dbReference type="FunCoup" id="A8NCI6">
    <property type="interactions" value="9"/>
</dbReference>
<feature type="transmembrane region" description="Helical" evidence="6">
    <location>
        <begin position="494"/>
        <end position="515"/>
    </location>
</feature>
<feature type="transmembrane region" description="Helical" evidence="6">
    <location>
        <begin position="155"/>
        <end position="175"/>
    </location>
</feature>
<keyword evidence="2 6" id="KW-0812">Transmembrane</keyword>
<dbReference type="GO" id="GO:0005886">
    <property type="term" value="C:plasma membrane"/>
    <property type="evidence" value="ECO:0007669"/>
    <property type="project" value="TreeGrafter"/>
</dbReference>
<feature type="transmembrane region" description="Helical" evidence="6">
    <location>
        <begin position="244"/>
        <end position="264"/>
    </location>
</feature>
<dbReference type="HOGENOM" id="CLU_008455_1_3_1"/>
<feature type="compositionally biased region" description="Polar residues" evidence="5">
    <location>
        <begin position="1"/>
        <end position="10"/>
    </location>
</feature>
<feature type="transmembrane region" description="Helical" evidence="6">
    <location>
        <begin position="87"/>
        <end position="104"/>
    </location>
</feature>
<feature type="compositionally biased region" description="Polar residues" evidence="5">
    <location>
        <begin position="26"/>
        <end position="46"/>
    </location>
</feature>
<proteinExistence type="predicted"/>
<evidence type="ECO:0000259" key="7">
    <source>
        <dbReference type="PROSITE" id="PS50850"/>
    </source>
</evidence>